<evidence type="ECO:0000256" key="1">
    <source>
        <dbReference type="SAM" id="MobiDB-lite"/>
    </source>
</evidence>
<feature type="non-terminal residue" evidence="2">
    <location>
        <position position="1"/>
    </location>
</feature>
<gene>
    <name evidence="2" type="ORF">Pmani_039722</name>
</gene>
<protein>
    <submittedName>
        <fullName evidence="2">Uncharacterized protein</fullName>
    </submittedName>
</protein>
<feature type="region of interest" description="Disordered" evidence="1">
    <location>
        <begin position="1"/>
        <end position="64"/>
    </location>
</feature>
<evidence type="ECO:0000313" key="3">
    <source>
        <dbReference type="Proteomes" id="UP001292094"/>
    </source>
</evidence>
<proteinExistence type="predicted"/>
<organism evidence="2 3">
    <name type="scientific">Petrolisthes manimaculis</name>
    <dbReference type="NCBI Taxonomy" id="1843537"/>
    <lineage>
        <taxon>Eukaryota</taxon>
        <taxon>Metazoa</taxon>
        <taxon>Ecdysozoa</taxon>
        <taxon>Arthropoda</taxon>
        <taxon>Crustacea</taxon>
        <taxon>Multicrustacea</taxon>
        <taxon>Malacostraca</taxon>
        <taxon>Eumalacostraca</taxon>
        <taxon>Eucarida</taxon>
        <taxon>Decapoda</taxon>
        <taxon>Pleocyemata</taxon>
        <taxon>Anomura</taxon>
        <taxon>Galatheoidea</taxon>
        <taxon>Porcellanidae</taxon>
        <taxon>Petrolisthes</taxon>
    </lineage>
</organism>
<evidence type="ECO:0000313" key="2">
    <source>
        <dbReference type="EMBL" id="KAK4287200.1"/>
    </source>
</evidence>
<keyword evidence="3" id="KW-1185">Reference proteome</keyword>
<sequence>TEGGSCGCGDDYNVPLPTHRRQQSTSEENQRGQMAEARLASDTPGHLLPTNTTTKTESSGVSISRESTRAISVCCNTTWPIHHATPTNTTLLTSTISSVSQKMEGSTTTSIPLTQS</sequence>
<accession>A0AAE1NDK0</accession>
<dbReference type="EMBL" id="JAWZYT010007018">
    <property type="protein sequence ID" value="KAK4287200.1"/>
    <property type="molecule type" value="Genomic_DNA"/>
</dbReference>
<feature type="compositionally biased region" description="Polar residues" evidence="1">
    <location>
        <begin position="49"/>
        <end position="64"/>
    </location>
</feature>
<comment type="caution">
    <text evidence="2">The sequence shown here is derived from an EMBL/GenBank/DDBJ whole genome shotgun (WGS) entry which is preliminary data.</text>
</comment>
<name>A0AAE1NDK0_9EUCA</name>
<dbReference type="Proteomes" id="UP001292094">
    <property type="component" value="Unassembled WGS sequence"/>
</dbReference>
<dbReference type="AlphaFoldDB" id="A0AAE1NDK0"/>
<reference evidence="2" key="1">
    <citation type="submission" date="2023-11" db="EMBL/GenBank/DDBJ databases">
        <title>Genome assemblies of two species of porcelain crab, Petrolisthes cinctipes and Petrolisthes manimaculis (Anomura: Porcellanidae).</title>
        <authorList>
            <person name="Angst P."/>
        </authorList>
    </citation>
    <scope>NUCLEOTIDE SEQUENCE</scope>
    <source>
        <strain evidence="2">PB745_02</strain>
        <tissue evidence="2">Gill</tissue>
    </source>
</reference>